<evidence type="ECO:0000256" key="1">
    <source>
        <dbReference type="ARBA" id="ARBA00022505"/>
    </source>
</evidence>
<accession>A0ABX1SAU3</accession>
<evidence type="ECO:0000259" key="3">
    <source>
        <dbReference type="SMART" id="SM01008"/>
    </source>
</evidence>
<dbReference type="Proteomes" id="UP000820669">
    <property type="component" value="Unassembled WGS sequence"/>
</dbReference>
<dbReference type="RefSeq" id="WP_169380923.1">
    <property type="nucleotide sequence ID" value="NZ_JAAXLA010000012.1"/>
</dbReference>
<reference evidence="4 5" key="1">
    <citation type="submission" date="2020-04" db="EMBL/GenBank/DDBJ databases">
        <authorList>
            <person name="Klaysubun C."/>
            <person name="Duangmal K."/>
            <person name="Lipun K."/>
        </authorList>
    </citation>
    <scope>NUCLEOTIDE SEQUENCE [LARGE SCALE GENOMIC DNA]</scope>
    <source>
        <strain evidence="4 5">K10HN5</strain>
    </source>
</reference>
<protein>
    <submittedName>
        <fullName evidence="4">Xanthine dehydrogenase family protein</fullName>
    </submittedName>
</protein>
<evidence type="ECO:0000256" key="2">
    <source>
        <dbReference type="ARBA" id="ARBA00023002"/>
    </source>
</evidence>
<dbReference type="Pfam" id="PF01315">
    <property type="entry name" value="Ald_Xan_dh_C"/>
    <property type="match status" value="1"/>
</dbReference>
<dbReference type="PANTHER" id="PTHR11908:SF132">
    <property type="entry name" value="ALDEHYDE OXIDASE 1-RELATED"/>
    <property type="match status" value="1"/>
</dbReference>
<dbReference type="EMBL" id="JAAXLA010000012">
    <property type="protein sequence ID" value="NMH97486.1"/>
    <property type="molecule type" value="Genomic_DNA"/>
</dbReference>
<evidence type="ECO:0000313" key="4">
    <source>
        <dbReference type="EMBL" id="NMH97486.1"/>
    </source>
</evidence>
<dbReference type="InterPro" id="IPR046867">
    <property type="entry name" value="AldOxase/xan_DH_MoCoBD2"/>
</dbReference>
<organism evidence="4 5">
    <name type="scientific">Pseudonocardia acidicola</name>
    <dbReference type="NCBI Taxonomy" id="2724939"/>
    <lineage>
        <taxon>Bacteria</taxon>
        <taxon>Bacillati</taxon>
        <taxon>Actinomycetota</taxon>
        <taxon>Actinomycetes</taxon>
        <taxon>Pseudonocardiales</taxon>
        <taxon>Pseudonocardiaceae</taxon>
        <taxon>Pseudonocardia</taxon>
    </lineage>
</organism>
<dbReference type="Pfam" id="PF20256">
    <property type="entry name" value="MoCoBD_2"/>
    <property type="match status" value="1"/>
</dbReference>
<keyword evidence="1" id="KW-0500">Molybdenum</keyword>
<dbReference type="SUPFAM" id="SSF56003">
    <property type="entry name" value="Molybdenum cofactor-binding domain"/>
    <property type="match status" value="1"/>
</dbReference>
<sequence length="799" mass="84830">MTEIVAPQVDTTPSPVPAAPPIEQIRRKDGDLVLTGRGGYLDDVVLPGTLHAAVLRSPHPHARIRGIDTSAADDRPGVRLVLTGQEARDAAGIIPHFFDPALVGGRTADFRCLAVDTVGYEGEPVAAVVAETVHDAQAALDAVVVDYEPLPFVLDADEALAPEAPTLFEGWDDNVLIRLPFAEGDAAAVLASAPHVLDGEIHIARYQTAPMETRGYLASWGPDGRLTFYASTQNPHPLRSHLAEILDVPESSVRVVATRLGGGFGHKFHGYPEESLVCLLARMVGAPVKWVESREECMLVGAREFVHRFTVAFDDDGRILALRDRILANVGALGASGGWGMAFVAGMAFPGPYRITDYDVESVAVVTHKPPWNGARGYGKESAALAIERIVDLVAAELSLDPAGVRRRNFIPPEEFPYWTAVKHLDSGRYAATLDHALELAGYDDLRREQARDRATGRLVGVGIGFELTPEGGDFSGALLRGFDTSTVRMDPSGRATVLTGVTSPGTGNETAIAQLVAAELGMSPGDVTVIQGDTDLCPYGYGNFSSRSLTVGGAAAVLAARDVRNTLARAAGVLLETAPEKIVFAGGRVAAPERSMSIRDLAGAVFRRTVAVAGLDDAQLESTRTYTPANVHNLPDEQGRWSPYPSFPYSAHIAVVEIDPGTGVVTLRGYSGVHDCGTIINPVLVESQFLGAIAMGIGGALWEELPYGPDGRLRARTFKQYLMPRAPDLPWIRTGHEVTPSPFALLGMKGSGESGTAGAVASVANAVNDALSPLGVSVHRMPLSAPRILAAIRKAGRR</sequence>
<dbReference type="SUPFAM" id="SSF54665">
    <property type="entry name" value="CO dehydrogenase molybdoprotein N-domain-like"/>
    <property type="match status" value="1"/>
</dbReference>
<dbReference type="InterPro" id="IPR037165">
    <property type="entry name" value="AldOxase/xan_DH_Mopterin-bd_sf"/>
</dbReference>
<dbReference type="PANTHER" id="PTHR11908">
    <property type="entry name" value="XANTHINE DEHYDROGENASE"/>
    <property type="match status" value="1"/>
</dbReference>
<name>A0ABX1SAU3_9PSEU</name>
<dbReference type="Gene3D" id="3.30.365.10">
    <property type="entry name" value="Aldehyde oxidase/xanthine dehydrogenase, molybdopterin binding domain"/>
    <property type="match status" value="4"/>
</dbReference>
<keyword evidence="2" id="KW-0560">Oxidoreductase</keyword>
<comment type="caution">
    <text evidence="4">The sequence shown here is derived from an EMBL/GenBank/DDBJ whole genome shotgun (WGS) entry which is preliminary data.</text>
</comment>
<gene>
    <name evidence="4" type="ORF">HF526_09200</name>
</gene>
<dbReference type="InterPro" id="IPR008274">
    <property type="entry name" value="AldOxase/xan_DH_MoCoBD1"/>
</dbReference>
<dbReference type="InterPro" id="IPR016208">
    <property type="entry name" value="Ald_Oxase/xanthine_DH-like"/>
</dbReference>
<feature type="domain" description="Aldehyde oxidase/xanthine dehydrogenase a/b hammerhead" evidence="3">
    <location>
        <begin position="35"/>
        <end position="151"/>
    </location>
</feature>
<proteinExistence type="predicted"/>
<dbReference type="Gene3D" id="3.90.1170.50">
    <property type="entry name" value="Aldehyde oxidase/xanthine dehydrogenase, a/b hammerhead"/>
    <property type="match status" value="1"/>
</dbReference>
<dbReference type="SMART" id="SM01008">
    <property type="entry name" value="Ald_Xan_dh_C"/>
    <property type="match status" value="1"/>
</dbReference>
<evidence type="ECO:0000313" key="5">
    <source>
        <dbReference type="Proteomes" id="UP000820669"/>
    </source>
</evidence>
<dbReference type="InterPro" id="IPR036856">
    <property type="entry name" value="Ald_Oxase/Xan_DH_a/b_sf"/>
</dbReference>
<dbReference type="Pfam" id="PF02738">
    <property type="entry name" value="MoCoBD_1"/>
    <property type="match status" value="1"/>
</dbReference>
<dbReference type="InterPro" id="IPR000674">
    <property type="entry name" value="Ald_Oxase/Xan_DH_a/b"/>
</dbReference>
<keyword evidence="5" id="KW-1185">Reference proteome</keyword>